<evidence type="ECO:0000259" key="7">
    <source>
        <dbReference type="Pfam" id="PF13515"/>
    </source>
</evidence>
<sequence length="713" mass="79075">MSKSTAKDHTQTIWRMRLCSALRAAFACAIVGVTTLHGPKPLVAYLKFPAFSYVIVIIILSNTTTLGHALSGCWHAFYATIQVVPLAMLGRWLVSPSERVELPVGLAAFVAAVASFLVTLPESTHLTAKRIALGQIALICTEIVVISNKTSHGFMNPLHIGASAILGSMACLLASLLPFPGLAHNKVKKLCELYAENASERMYIYLKAFNAKDNKIKTELVLQAKATAEIGTKLLQNIKTLQEGIPWERPWSLYSENNNLINVENRLQNIEVAIRAIENTLTDFPSSPDQIFDQEKLEQLSVFVSTQLRNRIQKIEQFSPFEPPLESNLPTQQQKSESSCFVFSCIDMLLNGKDENPENVRQIFKFQIPKIDLSSALKCSFALGLAVLLGVTLERDNARWAGLTVAISFAMGPRPIFTTANTRAQGTALGSVYALIFCFLFRQPDLRLLALLPWIVFSTFLKHSKMYGQTGGISAAIGASVILGRKNYGPPNEFAIGRLTAVFVGLFCLVIVEIVFQRARSATLAKSQLRQTLVSLGELIKETRVYRKNEFISKIRGLGESVKTLESMIDDAESEPGFWYMPFRGRCYKRVVGCLYNVVCVLYVSMYNLENGVEVRKEFEERLGWELEELEGIVNLSLEKVSLIGSSRTADCGGGDGGDDVEAGKLEKMNGLISEDEKEIRAIGFCIGSLRKEIEEIEVCIKEIVRWDNHSSC</sequence>
<keyword evidence="9" id="KW-1185">Reference proteome</keyword>
<evidence type="ECO:0000256" key="1">
    <source>
        <dbReference type="ARBA" id="ARBA00004651"/>
    </source>
</evidence>
<keyword evidence="2" id="KW-1003">Cell membrane</keyword>
<evidence type="ECO:0000256" key="6">
    <source>
        <dbReference type="SAM" id="Phobius"/>
    </source>
</evidence>
<gene>
    <name evidence="8" type="ORF">CASFOL_027663</name>
</gene>
<feature type="transmembrane region" description="Helical" evidence="6">
    <location>
        <begin position="160"/>
        <end position="179"/>
    </location>
</feature>
<feature type="transmembrane region" description="Helical" evidence="6">
    <location>
        <begin position="591"/>
        <end position="609"/>
    </location>
</feature>
<keyword evidence="3 6" id="KW-0812">Transmembrane</keyword>
<keyword evidence="4 6" id="KW-1133">Transmembrane helix</keyword>
<feature type="transmembrane region" description="Helical" evidence="6">
    <location>
        <begin position="100"/>
        <end position="119"/>
    </location>
</feature>
<dbReference type="EMBL" id="JAVIJP010000036">
    <property type="protein sequence ID" value="KAL3628617.1"/>
    <property type="molecule type" value="Genomic_DNA"/>
</dbReference>
<feature type="transmembrane region" description="Helical" evidence="6">
    <location>
        <begin position="495"/>
        <end position="516"/>
    </location>
</feature>
<organism evidence="8 9">
    <name type="scientific">Castilleja foliolosa</name>
    <dbReference type="NCBI Taxonomy" id="1961234"/>
    <lineage>
        <taxon>Eukaryota</taxon>
        <taxon>Viridiplantae</taxon>
        <taxon>Streptophyta</taxon>
        <taxon>Embryophyta</taxon>
        <taxon>Tracheophyta</taxon>
        <taxon>Spermatophyta</taxon>
        <taxon>Magnoliopsida</taxon>
        <taxon>eudicotyledons</taxon>
        <taxon>Gunneridae</taxon>
        <taxon>Pentapetalae</taxon>
        <taxon>asterids</taxon>
        <taxon>lamiids</taxon>
        <taxon>Lamiales</taxon>
        <taxon>Orobanchaceae</taxon>
        <taxon>Pedicularideae</taxon>
        <taxon>Castillejinae</taxon>
        <taxon>Castilleja</taxon>
    </lineage>
</organism>
<reference evidence="9" key="1">
    <citation type="journal article" date="2024" name="IScience">
        <title>Strigolactones Initiate the Formation of Haustorium-like Structures in Castilleja.</title>
        <authorList>
            <person name="Buerger M."/>
            <person name="Peterson D."/>
            <person name="Chory J."/>
        </authorList>
    </citation>
    <scope>NUCLEOTIDE SEQUENCE [LARGE SCALE GENOMIC DNA]</scope>
</reference>
<dbReference type="PANTHER" id="PTHR30509">
    <property type="entry name" value="P-HYDROXYBENZOIC ACID EFFLUX PUMP SUBUNIT-RELATED"/>
    <property type="match status" value="1"/>
</dbReference>
<proteinExistence type="predicted"/>
<accession>A0ABD3CGB8</accession>
<feature type="transmembrane region" description="Helical" evidence="6">
    <location>
        <begin position="50"/>
        <end position="69"/>
    </location>
</feature>
<evidence type="ECO:0000256" key="5">
    <source>
        <dbReference type="ARBA" id="ARBA00023136"/>
    </source>
</evidence>
<evidence type="ECO:0000256" key="2">
    <source>
        <dbReference type="ARBA" id="ARBA00022475"/>
    </source>
</evidence>
<feature type="transmembrane region" description="Helical" evidence="6">
    <location>
        <begin position="21"/>
        <end position="38"/>
    </location>
</feature>
<name>A0ABD3CGB8_9LAMI</name>
<dbReference type="Proteomes" id="UP001632038">
    <property type="component" value="Unassembled WGS sequence"/>
</dbReference>
<keyword evidence="5 6" id="KW-0472">Membrane</keyword>
<dbReference type="Pfam" id="PF13515">
    <property type="entry name" value="FUSC_2"/>
    <property type="match status" value="1"/>
</dbReference>
<comment type="caution">
    <text evidence="8">The sequence shown here is derived from an EMBL/GenBank/DDBJ whole genome shotgun (WGS) entry which is preliminary data.</text>
</comment>
<feature type="domain" description="Integral membrane bound transporter" evidence="7">
    <location>
        <begin position="385"/>
        <end position="512"/>
    </location>
</feature>
<evidence type="ECO:0000256" key="3">
    <source>
        <dbReference type="ARBA" id="ARBA00022692"/>
    </source>
</evidence>
<dbReference type="PANTHER" id="PTHR30509:SF34">
    <property type="entry name" value="F3L24.34 PROTEIN"/>
    <property type="match status" value="1"/>
</dbReference>
<evidence type="ECO:0000313" key="8">
    <source>
        <dbReference type="EMBL" id="KAL3628617.1"/>
    </source>
</evidence>
<dbReference type="InterPro" id="IPR049453">
    <property type="entry name" value="Memb_transporter_dom"/>
</dbReference>
<evidence type="ECO:0000313" key="9">
    <source>
        <dbReference type="Proteomes" id="UP001632038"/>
    </source>
</evidence>
<comment type="subcellular location">
    <subcellularLocation>
        <location evidence="1">Cell membrane</location>
        <topology evidence="1">Multi-pass membrane protein</topology>
    </subcellularLocation>
</comment>
<dbReference type="AlphaFoldDB" id="A0ABD3CGB8"/>
<evidence type="ECO:0000256" key="4">
    <source>
        <dbReference type="ARBA" id="ARBA00022989"/>
    </source>
</evidence>
<feature type="transmembrane region" description="Helical" evidence="6">
    <location>
        <begin position="76"/>
        <end position="94"/>
    </location>
</feature>
<dbReference type="GO" id="GO:0005886">
    <property type="term" value="C:plasma membrane"/>
    <property type="evidence" value="ECO:0007669"/>
    <property type="project" value="UniProtKB-SubCell"/>
</dbReference>
<protein>
    <recommendedName>
        <fullName evidence="7">Integral membrane bound transporter domain-containing protein</fullName>
    </recommendedName>
</protein>